<dbReference type="GO" id="GO:0006424">
    <property type="term" value="P:glutamyl-tRNA aminoacylation"/>
    <property type="evidence" value="ECO:0007669"/>
    <property type="project" value="InterPro"/>
</dbReference>
<dbReference type="InterPro" id="IPR014729">
    <property type="entry name" value="Rossmann-like_a/b/a_fold"/>
</dbReference>
<evidence type="ECO:0000256" key="16">
    <source>
        <dbReference type="ARBA" id="ARBA00047689"/>
    </source>
</evidence>
<organism evidence="20 21">
    <name type="scientific">Ridgeia piscesae</name>
    <name type="common">Tubeworm</name>
    <dbReference type="NCBI Taxonomy" id="27915"/>
    <lineage>
        <taxon>Eukaryota</taxon>
        <taxon>Metazoa</taxon>
        <taxon>Spiralia</taxon>
        <taxon>Lophotrochozoa</taxon>
        <taxon>Annelida</taxon>
        <taxon>Polychaeta</taxon>
        <taxon>Sedentaria</taxon>
        <taxon>Canalipalpata</taxon>
        <taxon>Sabellida</taxon>
        <taxon>Siboglinidae</taxon>
        <taxon>Ridgeia</taxon>
    </lineage>
</organism>
<evidence type="ECO:0000256" key="1">
    <source>
        <dbReference type="ARBA" id="ARBA00004173"/>
    </source>
</evidence>
<dbReference type="NCBIfam" id="TIGR00464">
    <property type="entry name" value="gltX_bact"/>
    <property type="match status" value="1"/>
</dbReference>
<evidence type="ECO:0000256" key="10">
    <source>
        <dbReference type="ARBA" id="ARBA00044054"/>
    </source>
</evidence>
<evidence type="ECO:0000256" key="8">
    <source>
        <dbReference type="ARBA" id="ARBA00023146"/>
    </source>
</evidence>
<evidence type="ECO:0000256" key="12">
    <source>
        <dbReference type="ARBA" id="ARBA00044251"/>
    </source>
</evidence>
<dbReference type="GO" id="GO:0050561">
    <property type="term" value="F:glutamate-tRNA(Gln) ligase activity"/>
    <property type="evidence" value="ECO:0007669"/>
    <property type="project" value="UniProtKB-EC"/>
</dbReference>
<name>A0AAD9KPP2_RIDPI</name>
<comment type="catalytic activity">
    <reaction evidence="16">
        <text>tRNA(Gln) + L-glutamate + ATP = L-glutamyl-tRNA(Gln) + AMP + diphosphate</text>
        <dbReference type="Rhea" id="RHEA:64612"/>
        <dbReference type="Rhea" id="RHEA-COMP:9662"/>
        <dbReference type="Rhea" id="RHEA-COMP:9684"/>
        <dbReference type="ChEBI" id="CHEBI:29985"/>
        <dbReference type="ChEBI" id="CHEBI:30616"/>
        <dbReference type="ChEBI" id="CHEBI:33019"/>
        <dbReference type="ChEBI" id="CHEBI:78442"/>
        <dbReference type="ChEBI" id="CHEBI:78520"/>
        <dbReference type="ChEBI" id="CHEBI:456215"/>
    </reaction>
    <physiologicalReaction direction="left-to-right" evidence="16">
        <dbReference type="Rhea" id="RHEA:64613"/>
    </physiologicalReaction>
</comment>
<evidence type="ECO:0000256" key="11">
    <source>
        <dbReference type="ARBA" id="ARBA00044142"/>
    </source>
</evidence>
<dbReference type="GO" id="GO:0000049">
    <property type="term" value="F:tRNA binding"/>
    <property type="evidence" value="ECO:0007669"/>
    <property type="project" value="InterPro"/>
</dbReference>
<dbReference type="SUPFAM" id="SSF52374">
    <property type="entry name" value="Nucleotidylyl transferase"/>
    <property type="match status" value="1"/>
</dbReference>
<dbReference type="PANTHER" id="PTHR43311:SF2">
    <property type="entry name" value="GLUTAMATE--TRNA LIGASE, MITOCHONDRIAL-RELATED"/>
    <property type="match status" value="1"/>
</dbReference>
<accession>A0AAD9KPP2</accession>
<keyword evidence="8 17" id="KW-0030">Aminoacyl-tRNA synthetase</keyword>
<dbReference type="Pfam" id="PF19269">
    <property type="entry name" value="Anticodon_2"/>
    <property type="match status" value="1"/>
</dbReference>
<dbReference type="GO" id="GO:0004818">
    <property type="term" value="F:glutamate-tRNA ligase activity"/>
    <property type="evidence" value="ECO:0007669"/>
    <property type="project" value="UniProtKB-EC"/>
</dbReference>
<evidence type="ECO:0000256" key="4">
    <source>
        <dbReference type="ARBA" id="ARBA00022598"/>
    </source>
</evidence>
<keyword evidence="7 17" id="KW-0648">Protein biosynthesis</keyword>
<dbReference type="InterPro" id="IPR049940">
    <property type="entry name" value="GluQ/Sye"/>
</dbReference>
<sequence length="534" mass="60837">MLLRRAGMTQRVVPPCGCRRYCTTDEGSEVRVRFAPSPTGHLHLGGLRTALYNFLFARSHGGKFILRIEDTDQTRLVPGAAEKFTQMLDWAGIGIDEGPSQGGSYGPYLQSNRLDLYWHHIETLLQNGSAYRCFCSPKRLDLLRKDALRRREVPKYDNRCRHLTAEDVDRKLKENAPYVIRFKLESHKEPWQDLVYGPIVYDVASIEGDPVLLKTDRFPTYHFANVVDDHLMRISHVLRGVEWQNSTTKHVLLYRAFNWTPPQFAHLPLLLNKDGTKLSKRQGDIHVEHFKSCGYFPESVISLLTTAGSGFDVQQTGTMTLDDLVTHFDISRVNAHSTRIDLLRLDALNQAHIQQKLNSPERAGLIATAKHLVRESLKERLHSDNSLQDEILSDDYIGAVLDWSQTRIHALEDLTKPEWEFIWVIPSTLNLTQLSANFGGDVRRTLQRTVDEVGTMSHDTFMTLDMLSRQLKDLAKSHDLKYSTYMHLLRQAVSGLKVGPSVAEMMTVLGQENTTRRLQYVIDHLPRDSAVASS</sequence>
<protein>
    <recommendedName>
        <fullName evidence="11">Nondiscriminating glutamyl-tRNA synthetase EARS2, mitochondrial</fullName>
        <ecNumber evidence="3">6.1.1.17</ecNumber>
        <ecNumber evidence="10">6.1.1.24</ecNumber>
    </recommendedName>
    <alternativeName>
        <fullName evidence="13">Glutamate--tRNA(Gln) ligase EARS2, mitochondrial</fullName>
    </alternativeName>
    <alternativeName>
        <fullName evidence="9">Glutamyl-tRNA synthetase</fullName>
    </alternativeName>
    <alternativeName>
        <fullName evidence="12">Mitochondrial glutamyl-tRNA synthetase</fullName>
    </alternativeName>
</protein>
<dbReference type="EC" id="6.1.1.17" evidence="3"/>
<keyword evidence="6 17" id="KW-0067">ATP-binding</keyword>
<feature type="domain" description="Aminoacyl-tRNA synthetase class I anticodon-binding" evidence="19">
    <location>
        <begin position="390"/>
        <end position="522"/>
    </location>
</feature>
<dbReference type="InterPro" id="IPR008925">
    <property type="entry name" value="aa_tRNA-synth_I_cd-bd_sf"/>
</dbReference>
<evidence type="ECO:0000256" key="13">
    <source>
        <dbReference type="ARBA" id="ARBA00044313"/>
    </source>
</evidence>
<keyword evidence="5 17" id="KW-0547">Nucleotide-binding</keyword>
<evidence type="ECO:0000313" key="21">
    <source>
        <dbReference type="Proteomes" id="UP001209878"/>
    </source>
</evidence>
<dbReference type="AlphaFoldDB" id="A0AAD9KPP2"/>
<dbReference type="FunFam" id="3.40.50.620:FF:000045">
    <property type="entry name" value="Glutamate--tRNA ligase, mitochondrial"/>
    <property type="match status" value="1"/>
</dbReference>
<dbReference type="HAMAP" id="MF_00022">
    <property type="entry name" value="Glu_tRNA_synth_type1"/>
    <property type="match status" value="1"/>
</dbReference>
<dbReference type="PROSITE" id="PS00178">
    <property type="entry name" value="AA_TRNA_LIGASE_I"/>
    <property type="match status" value="1"/>
</dbReference>
<dbReference type="EC" id="6.1.1.24" evidence="10"/>
<evidence type="ECO:0000256" key="7">
    <source>
        <dbReference type="ARBA" id="ARBA00022917"/>
    </source>
</evidence>
<dbReference type="InterPro" id="IPR000924">
    <property type="entry name" value="Glu/Gln-tRNA-synth"/>
</dbReference>
<keyword evidence="21" id="KW-1185">Reference proteome</keyword>
<dbReference type="GO" id="GO:0005524">
    <property type="term" value="F:ATP binding"/>
    <property type="evidence" value="ECO:0007669"/>
    <property type="project" value="UniProtKB-KW"/>
</dbReference>
<evidence type="ECO:0000256" key="5">
    <source>
        <dbReference type="ARBA" id="ARBA00022741"/>
    </source>
</evidence>
<evidence type="ECO:0000259" key="18">
    <source>
        <dbReference type="Pfam" id="PF00749"/>
    </source>
</evidence>
<evidence type="ECO:0000256" key="6">
    <source>
        <dbReference type="ARBA" id="ARBA00022840"/>
    </source>
</evidence>
<dbReference type="InterPro" id="IPR033910">
    <property type="entry name" value="GluRS_core"/>
</dbReference>
<dbReference type="PANTHER" id="PTHR43311">
    <property type="entry name" value="GLUTAMATE--TRNA LIGASE"/>
    <property type="match status" value="1"/>
</dbReference>
<evidence type="ECO:0000256" key="14">
    <source>
        <dbReference type="ARBA" id="ARBA00047366"/>
    </source>
</evidence>
<comment type="catalytic activity">
    <reaction evidence="15">
        <text>tRNA(Glx) + L-glutamate + ATP = L-glutamyl-tRNA(Glx) + AMP + diphosphate</text>
        <dbReference type="Rhea" id="RHEA:18397"/>
        <dbReference type="Rhea" id="RHEA-COMP:9713"/>
        <dbReference type="Rhea" id="RHEA-COMP:9716"/>
        <dbReference type="ChEBI" id="CHEBI:29985"/>
        <dbReference type="ChEBI" id="CHEBI:30616"/>
        <dbReference type="ChEBI" id="CHEBI:33019"/>
        <dbReference type="ChEBI" id="CHEBI:78442"/>
        <dbReference type="ChEBI" id="CHEBI:78520"/>
        <dbReference type="ChEBI" id="CHEBI:456215"/>
        <dbReference type="EC" id="6.1.1.24"/>
    </reaction>
    <physiologicalReaction direction="left-to-right" evidence="15">
        <dbReference type="Rhea" id="RHEA:18398"/>
    </physiologicalReaction>
</comment>
<feature type="domain" description="Glutamyl/glutaminyl-tRNA synthetase class Ib catalytic" evidence="18">
    <location>
        <begin position="29"/>
        <end position="336"/>
    </location>
</feature>
<evidence type="ECO:0000256" key="3">
    <source>
        <dbReference type="ARBA" id="ARBA00012835"/>
    </source>
</evidence>
<comment type="caution">
    <text evidence="20">The sequence shown here is derived from an EMBL/GenBank/DDBJ whole genome shotgun (WGS) entry which is preliminary data.</text>
</comment>
<reference evidence="20" key="1">
    <citation type="journal article" date="2023" name="Mol. Biol. Evol.">
        <title>Third-Generation Sequencing Reveals the Adaptive Role of the Epigenome in Three Deep-Sea Polychaetes.</title>
        <authorList>
            <person name="Perez M."/>
            <person name="Aroh O."/>
            <person name="Sun Y."/>
            <person name="Lan Y."/>
            <person name="Juniper S.K."/>
            <person name="Young C.R."/>
            <person name="Angers B."/>
            <person name="Qian P.Y."/>
        </authorList>
    </citation>
    <scope>NUCLEOTIDE SEQUENCE</scope>
    <source>
        <strain evidence="20">R07B-5</strain>
    </source>
</reference>
<dbReference type="Gene3D" id="1.10.10.350">
    <property type="match status" value="1"/>
</dbReference>
<dbReference type="InterPro" id="IPR004527">
    <property type="entry name" value="Glu-tRNA-ligase_bac/mito"/>
</dbReference>
<dbReference type="Gene3D" id="3.40.50.620">
    <property type="entry name" value="HUPs"/>
    <property type="match status" value="1"/>
</dbReference>
<dbReference type="GO" id="GO:0005739">
    <property type="term" value="C:mitochondrion"/>
    <property type="evidence" value="ECO:0007669"/>
    <property type="project" value="UniProtKB-SubCell"/>
</dbReference>
<dbReference type="InterPro" id="IPR045462">
    <property type="entry name" value="aa-tRNA-synth_I_cd-bd"/>
</dbReference>
<comment type="similarity">
    <text evidence="2">Belongs to the class-I aminoacyl-tRNA synthetase family. Glutamate--tRNA ligase type 1 subfamily.</text>
</comment>
<dbReference type="SUPFAM" id="SSF48163">
    <property type="entry name" value="An anticodon-binding domain of class I aminoacyl-tRNA synthetases"/>
    <property type="match status" value="1"/>
</dbReference>
<dbReference type="InterPro" id="IPR001412">
    <property type="entry name" value="aa-tRNA-synth_I_CS"/>
</dbReference>
<dbReference type="CDD" id="cd00808">
    <property type="entry name" value="GluRS_core"/>
    <property type="match status" value="1"/>
</dbReference>
<dbReference type="GO" id="GO:0008270">
    <property type="term" value="F:zinc ion binding"/>
    <property type="evidence" value="ECO:0007669"/>
    <property type="project" value="InterPro"/>
</dbReference>
<dbReference type="Pfam" id="PF00749">
    <property type="entry name" value="tRNA-synt_1c"/>
    <property type="match status" value="1"/>
</dbReference>
<keyword evidence="4 17" id="KW-0436">Ligase</keyword>
<evidence type="ECO:0000259" key="19">
    <source>
        <dbReference type="Pfam" id="PF19269"/>
    </source>
</evidence>
<evidence type="ECO:0000313" key="20">
    <source>
        <dbReference type="EMBL" id="KAK2175206.1"/>
    </source>
</evidence>
<comment type="catalytic activity">
    <reaction evidence="14">
        <text>tRNA(Glu) + L-glutamate + ATP = L-glutamyl-tRNA(Glu) + AMP + diphosphate</text>
        <dbReference type="Rhea" id="RHEA:23540"/>
        <dbReference type="Rhea" id="RHEA-COMP:9663"/>
        <dbReference type="Rhea" id="RHEA-COMP:9680"/>
        <dbReference type="ChEBI" id="CHEBI:29985"/>
        <dbReference type="ChEBI" id="CHEBI:30616"/>
        <dbReference type="ChEBI" id="CHEBI:33019"/>
        <dbReference type="ChEBI" id="CHEBI:78442"/>
        <dbReference type="ChEBI" id="CHEBI:78520"/>
        <dbReference type="ChEBI" id="CHEBI:456215"/>
        <dbReference type="EC" id="6.1.1.17"/>
    </reaction>
    <physiologicalReaction direction="left-to-right" evidence="14">
        <dbReference type="Rhea" id="RHEA:23541"/>
    </physiologicalReaction>
</comment>
<evidence type="ECO:0000256" key="17">
    <source>
        <dbReference type="RuleBase" id="RU363037"/>
    </source>
</evidence>
<dbReference type="PRINTS" id="PR00987">
    <property type="entry name" value="TRNASYNTHGLU"/>
</dbReference>
<gene>
    <name evidence="20" type="ORF">NP493_743g00003</name>
</gene>
<evidence type="ECO:0000256" key="15">
    <source>
        <dbReference type="ARBA" id="ARBA00047479"/>
    </source>
</evidence>
<evidence type="ECO:0000256" key="2">
    <source>
        <dbReference type="ARBA" id="ARBA00007894"/>
    </source>
</evidence>
<dbReference type="EMBL" id="JAODUO010000743">
    <property type="protein sequence ID" value="KAK2175206.1"/>
    <property type="molecule type" value="Genomic_DNA"/>
</dbReference>
<proteinExistence type="inferred from homology"/>
<dbReference type="Proteomes" id="UP001209878">
    <property type="component" value="Unassembled WGS sequence"/>
</dbReference>
<comment type="subcellular location">
    <subcellularLocation>
        <location evidence="1">Mitochondrion</location>
    </subcellularLocation>
</comment>
<evidence type="ECO:0000256" key="9">
    <source>
        <dbReference type="ARBA" id="ARBA00030865"/>
    </source>
</evidence>
<dbReference type="InterPro" id="IPR020058">
    <property type="entry name" value="Glu/Gln-tRNA-synth_Ib_cat-dom"/>
</dbReference>
<dbReference type="InterPro" id="IPR020751">
    <property type="entry name" value="aa-tRNA-synth_I_codon-bd_sub2"/>
</dbReference>